<dbReference type="EMBL" id="LT841358">
    <property type="protein sequence ID" value="SMH72475.1"/>
    <property type="molecule type" value="Genomic_DNA"/>
</dbReference>
<reference evidence="2" key="1">
    <citation type="submission" date="2017-03" db="EMBL/GenBank/DDBJ databases">
        <authorList>
            <person name="Herbold C."/>
        </authorList>
    </citation>
    <scope>NUCLEOTIDE SEQUENCE [LARGE SCALE GENOMIC DNA]</scope>
</reference>
<evidence type="ECO:0008006" key="3">
    <source>
        <dbReference type="Google" id="ProtNLM"/>
    </source>
</evidence>
<evidence type="ECO:0000313" key="2">
    <source>
        <dbReference type="Proteomes" id="UP000230607"/>
    </source>
</evidence>
<organism evidence="1 2">
    <name type="scientific">Candidatus Nitrosotalea okcheonensis</name>
    <dbReference type="NCBI Taxonomy" id="1903276"/>
    <lineage>
        <taxon>Archaea</taxon>
        <taxon>Nitrososphaerota</taxon>
        <taxon>Nitrososphaeria</taxon>
        <taxon>Nitrosotaleales</taxon>
        <taxon>Nitrosotaleaceae</taxon>
        <taxon>Nitrosotalea</taxon>
    </lineage>
</organism>
<evidence type="ECO:0000313" key="1">
    <source>
        <dbReference type="EMBL" id="SMH72475.1"/>
    </source>
</evidence>
<dbReference type="AlphaFoldDB" id="A0A2H1FI77"/>
<accession>A0A2H1FI77</accession>
<dbReference type="Proteomes" id="UP000230607">
    <property type="component" value="Chromosome 1"/>
</dbReference>
<gene>
    <name evidence="1" type="ORF">NCS_30315</name>
</gene>
<sequence length="233" mass="27040">MMKSNIEEALELLSKNWKIEPVIQDFILGKKTNVSDFQIKVNGVIFHIPYLTDEDGYVLWKCYWPDCHNCCNRQGRLPLTSSDLIIISKNLKYDKVSDFVKKETNIATWEEKGPAGNSVVMTMINLKRKDDEKETDDGTHIKCRFLDERGYCGLHPSRPGVCYLYPFSSWLENEKGKARVHATFQFTGDCPGFYFAKSHDAMKDVLLEYSKMIYDYTMNSNRTTRENFGYVSM</sequence>
<keyword evidence="2" id="KW-1185">Reference proteome</keyword>
<dbReference type="PANTHER" id="PTHR35866:SF2">
    <property type="entry name" value="YKGJ FAMILY CYSTEINE CLUSTER PROTEIN"/>
    <property type="match status" value="1"/>
</dbReference>
<dbReference type="PANTHER" id="PTHR35866">
    <property type="entry name" value="PUTATIVE-RELATED"/>
    <property type="match status" value="1"/>
</dbReference>
<proteinExistence type="predicted"/>
<dbReference type="Pfam" id="PF03692">
    <property type="entry name" value="CxxCxxCC"/>
    <property type="match status" value="1"/>
</dbReference>
<protein>
    <recommendedName>
        <fullName evidence="3">YkgJ family cysteine cluster protein</fullName>
    </recommendedName>
</protein>
<dbReference type="InterPro" id="IPR005358">
    <property type="entry name" value="Puta_zinc/iron-chelating_dom"/>
</dbReference>
<dbReference type="RefSeq" id="WP_157928232.1">
    <property type="nucleotide sequence ID" value="NZ_LT841358.1"/>
</dbReference>
<dbReference type="OrthoDB" id="36424at2157"/>
<name>A0A2H1FI77_9ARCH</name>